<proteinExistence type="predicted"/>
<feature type="repeat" description="WD" evidence="3">
    <location>
        <begin position="993"/>
        <end position="1025"/>
    </location>
</feature>
<evidence type="ECO:0000256" key="2">
    <source>
        <dbReference type="ARBA" id="ARBA00022737"/>
    </source>
</evidence>
<dbReference type="Pfam" id="PF00400">
    <property type="entry name" value="WD40"/>
    <property type="match status" value="5"/>
</dbReference>
<dbReference type="RefSeq" id="WP_344893794.1">
    <property type="nucleotide sequence ID" value="NZ_BAAAZP010000212.1"/>
</dbReference>
<feature type="repeat" description="WD" evidence="3">
    <location>
        <begin position="545"/>
        <end position="577"/>
    </location>
</feature>
<dbReference type="InterPro" id="IPR011047">
    <property type="entry name" value="Quinoprotein_ADH-like_sf"/>
</dbReference>
<accession>A0ABP7DXT6</accession>
<evidence type="ECO:0000256" key="1">
    <source>
        <dbReference type="ARBA" id="ARBA00022574"/>
    </source>
</evidence>
<dbReference type="InterPro" id="IPR001680">
    <property type="entry name" value="WD40_rpt"/>
</dbReference>
<dbReference type="SUPFAM" id="SSF101908">
    <property type="entry name" value="Putative isomerase YbhE"/>
    <property type="match status" value="1"/>
</dbReference>
<keyword evidence="5" id="KW-1185">Reference proteome</keyword>
<keyword evidence="2" id="KW-0677">Repeat</keyword>
<comment type="caution">
    <text evidence="4">The sequence shown here is derived from an EMBL/GenBank/DDBJ whole genome shotgun (WGS) entry which is preliminary data.</text>
</comment>
<dbReference type="InterPro" id="IPR015943">
    <property type="entry name" value="WD40/YVTN_repeat-like_dom_sf"/>
</dbReference>
<dbReference type="InterPro" id="IPR019775">
    <property type="entry name" value="WD40_repeat_CS"/>
</dbReference>
<protein>
    <recommendedName>
        <fullName evidence="6">WD40 repeat</fullName>
    </recommendedName>
</protein>
<dbReference type="Proteomes" id="UP001500902">
    <property type="component" value="Unassembled WGS sequence"/>
</dbReference>
<dbReference type="SUPFAM" id="SSF50998">
    <property type="entry name" value="Quinoprotein alcohol dehydrogenase-like"/>
    <property type="match status" value="1"/>
</dbReference>
<dbReference type="PROSITE" id="PS50082">
    <property type="entry name" value="WD_REPEATS_2"/>
    <property type="match status" value="3"/>
</dbReference>
<name>A0ABP7DXT6_9ACTN</name>
<dbReference type="InterPro" id="IPR020472">
    <property type="entry name" value="WD40_PAC1"/>
</dbReference>
<dbReference type="Gene3D" id="3.40.50.300">
    <property type="entry name" value="P-loop containing nucleotide triphosphate hydrolases"/>
    <property type="match status" value="1"/>
</dbReference>
<dbReference type="PRINTS" id="PR00320">
    <property type="entry name" value="GPROTEINBRPT"/>
</dbReference>
<dbReference type="PROSITE" id="PS00678">
    <property type="entry name" value="WD_REPEATS_1"/>
    <property type="match status" value="1"/>
</dbReference>
<evidence type="ECO:0008006" key="6">
    <source>
        <dbReference type="Google" id="ProtNLM"/>
    </source>
</evidence>
<dbReference type="PANTHER" id="PTHR44129">
    <property type="entry name" value="WD REPEAT-CONTAINING PROTEIN POP1"/>
    <property type="match status" value="1"/>
</dbReference>
<reference evidence="5" key="1">
    <citation type="journal article" date="2019" name="Int. J. Syst. Evol. Microbiol.">
        <title>The Global Catalogue of Microorganisms (GCM) 10K type strain sequencing project: providing services to taxonomists for standard genome sequencing and annotation.</title>
        <authorList>
            <consortium name="The Broad Institute Genomics Platform"/>
            <consortium name="The Broad Institute Genome Sequencing Center for Infectious Disease"/>
            <person name="Wu L."/>
            <person name="Ma J."/>
        </authorList>
    </citation>
    <scope>NUCLEOTIDE SEQUENCE [LARGE SCALE GENOMIC DNA]</scope>
    <source>
        <strain evidence="5">JCM 16904</strain>
    </source>
</reference>
<gene>
    <name evidence="4" type="ORF">GCM10022224_090760</name>
</gene>
<dbReference type="CDD" id="cd00200">
    <property type="entry name" value="WD40"/>
    <property type="match status" value="1"/>
</dbReference>
<dbReference type="Gene3D" id="2.130.10.10">
    <property type="entry name" value="YVTN repeat-like/Quinoprotein amine dehydrogenase"/>
    <property type="match status" value="4"/>
</dbReference>
<evidence type="ECO:0000256" key="3">
    <source>
        <dbReference type="PROSITE-ProRule" id="PRU00221"/>
    </source>
</evidence>
<organism evidence="4 5">
    <name type="scientific">Nonomuraea antimicrobica</name>
    <dbReference type="NCBI Taxonomy" id="561173"/>
    <lineage>
        <taxon>Bacteria</taxon>
        <taxon>Bacillati</taxon>
        <taxon>Actinomycetota</taxon>
        <taxon>Actinomycetes</taxon>
        <taxon>Streptosporangiales</taxon>
        <taxon>Streptosporangiaceae</taxon>
        <taxon>Nonomuraea</taxon>
    </lineage>
</organism>
<feature type="repeat" description="WD" evidence="3">
    <location>
        <begin position="745"/>
        <end position="778"/>
    </location>
</feature>
<sequence>MARAGAIPGTDGWIERPAEVDRVVAALTSGDGGLVTVVPEAGGVEGMGVTAVVAAALHRSEVAEHFTEGVGWVNAGGAGPEQWIPELVDVLGHLYGEEDQFQAQLDDIPDIHDEDAVSEVMEEMIFTPGARLVVIDGLPNTVQVAPLVFRMPGWTWLVTTAVADDLPEFAVTVPVGPMASAQAVELLRRDLPELEEGAAARLAELTGGWPLALDMVHGAIADQGVAGEPAGAVAARIAGAIAERVDLTDPASRAALIGTLVDHSVGWLRTVDPAAAERFLELGLFGADETVPIGVAAMLWSADGGMTGGRLDELIARLEGLSLLRRRTDEADLVLVREAGARVRELLGPEGLARARRALIDAGMGQDLEGWADLPGTGEWLVRRIASLHADAGDVEGLREVVCDGLWLATQIQLSGVEAAMAELAKAGAGPAEAFGRVLGGSAHVLELARHGISVSVMATLAARLYAMPGQAAEFRRLMQARDRPWLESRWTPPGLPHPALLRTFRHAFVGLPDLAISGDGAWLAAAGDALVPRWGLDGVRPHSLLGHHAVVRSVASARDGSWLATASWDKTVRLWEPDGMPRDVLTGHPDGVEAVAIAPDGTWLAAGGDGFLWFWGADGTLRARVEEGDDYERIAISPDGTWLATTGRDGVHLWNADGTHRATVLEDEGAGAVAIAPSGEWLALIGVENGVLLVNADGSRRALLDTSCSGSALAIAPGGDWLAIADFDDNVVVMDLGGSVRARLHGHAAGINGLVFTPDGGRLASVSLDSTVRIWDLVLALREAPAEPGGGPHGSRAVAVAPDGSYLATAGRDGVHLWNADGSPRGQGPEAWAESVAVSPDGTFLLTGDADGLIRVLDADGTVRRTEDVQSGRTLADLPSAAIAPDGTWMAVAADDEVRVLIRDGEGSVVLGPYGDDVRAVAIGPDSSWVAVAAGREVRRWTRDGRPLGPGMEADKNIQALAVAPDGQYLAAGTTGGVVELFDVMEGERVARFGHDDRLTGVAFSPDGTRLATTAANGCLRVWDFGLRRCESGIVLDGKLHGVAWFPDGSGVCVAGAAGLAGFTYHR</sequence>
<dbReference type="EMBL" id="BAAAZP010000212">
    <property type="protein sequence ID" value="GAA3711144.1"/>
    <property type="molecule type" value="Genomic_DNA"/>
</dbReference>
<evidence type="ECO:0000313" key="4">
    <source>
        <dbReference type="EMBL" id="GAA3711144.1"/>
    </source>
</evidence>
<dbReference type="SUPFAM" id="SSF52540">
    <property type="entry name" value="P-loop containing nucleoside triphosphate hydrolases"/>
    <property type="match status" value="1"/>
</dbReference>
<evidence type="ECO:0000313" key="5">
    <source>
        <dbReference type="Proteomes" id="UP001500902"/>
    </source>
</evidence>
<dbReference type="PROSITE" id="PS50294">
    <property type="entry name" value="WD_REPEATS_REGION"/>
    <property type="match status" value="3"/>
</dbReference>
<dbReference type="InterPro" id="IPR050349">
    <property type="entry name" value="WD_LIS1/nudF_dynein_reg"/>
</dbReference>
<dbReference type="SMART" id="SM00320">
    <property type="entry name" value="WD40"/>
    <property type="match status" value="10"/>
</dbReference>
<keyword evidence="1 3" id="KW-0853">WD repeat</keyword>
<dbReference type="InterPro" id="IPR027417">
    <property type="entry name" value="P-loop_NTPase"/>
</dbReference>